<dbReference type="PROSITE" id="PS01228">
    <property type="entry name" value="COF_1"/>
    <property type="match status" value="1"/>
</dbReference>
<dbReference type="EC" id="3.1.3.-" evidence="1"/>
<protein>
    <submittedName>
        <fullName evidence="1">Phosphorylated carbohydrates phosphatase</fullName>
        <ecNumber evidence="1">3.1.3.-</ecNumber>
    </submittedName>
</protein>
<sequence>MTFEAAIFDLDGTLLNSMNVWEQIDIKFLQKRGLPVPTDYVVEICARSFEEAAQYTIELFGLSETIDDIIKEWNVMAAYEYTNNVKIQSYAMDYLLQLKSRGIKLAVATGLPKELFIPCLKNNSILHLFDVLCSTDEVRHGKECPDVFELAAKRLRVVPERCIVFDDVLPAIKSAKLANMIACGVYDKYSAHNQTEIEEIADSYILNFKQAPFPCKEV</sequence>
<dbReference type="RefSeq" id="WP_103240393.1">
    <property type="nucleotide sequence ID" value="NZ_JANJZD010000015.1"/>
</dbReference>
<evidence type="ECO:0000313" key="1">
    <source>
        <dbReference type="EMBL" id="SOY30353.1"/>
    </source>
</evidence>
<evidence type="ECO:0000313" key="2">
    <source>
        <dbReference type="Proteomes" id="UP000236311"/>
    </source>
</evidence>
<dbReference type="PANTHER" id="PTHR18901">
    <property type="entry name" value="2-DEOXYGLUCOSE-6-PHOSPHATE PHOSPHATASE 2"/>
    <property type="match status" value="1"/>
</dbReference>
<dbReference type="SUPFAM" id="SSF56784">
    <property type="entry name" value="HAD-like"/>
    <property type="match status" value="1"/>
</dbReference>
<dbReference type="PANTHER" id="PTHR18901:SF38">
    <property type="entry name" value="PSEUDOURIDINE-5'-PHOSPHATASE"/>
    <property type="match status" value="1"/>
</dbReference>
<dbReference type="GO" id="GO:0016791">
    <property type="term" value="F:phosphatase activity"/>
    <property type="evidence" value="ECO:0007669"/>
    <property type="project" value="TreeGrafter"/>
</dbReference>
<keyword evidence="1" id="KW-0378">Hydrolase</keyword>
<accession>A0A2K4ZIP1</accession>
<dbReference type="InterPro" id="IPR023214">
    <property type="entry name" value="HAD_sf"/>
</dbReference>
<dbReference type="AlphaFoldDB" id="A0A2K4ZIP1"/>
<dbReference type="SFLD" id="SFLDS00003">
    <property type="entry name" value="Haloacid_Dehalogenase"/>
    <property type="match status" value="1"/>
</dbReference>
<name>A0A2K4ZIP1_9FIRM</name>
<dbReference type="EMBL" id="OFSM01000015">
    <property type="protein sequence ID" value="SOY30353.1"/>
    <property type="molecule type" value="Genomic_DNA"/>
</dbReference>
<dbReference type="InterPro" id="IPR006439">
    <property type="entry name" value="HAD-SF_hydro_IA"/>
</dbReference>
<reference evidence="1 2" key="1">
    <citation type="submission" date="2018-01" db="EMBL/GenBank/DDBJ databases">
        <authorList>
            <person name="Gaut B.S."/>
            <person name="Morton B.R."/>
            <person name="Clegg M.T."/>
            <person name="Duvall M.R."/>
        </authorList>
    </citation>
    <scope>NUCLEOTIDE SEQUENCE [LARGE SCALE GENOMIC DNA]</scope>
    <source>
        <strain evidence="1">GP69</strain>
    </source>
</reference>
<organism evidence="1 2">
    <name type="scientific">Acetatifactor muris</name>
    <dbReference type="NCBI Taxonomy" id="879566"/>
    <lineage>
        <taxon>Bacteria</taxon>
        <taxon>Bacillati</taxon>
        <taxon>Bacillota</taxon>
        <taxon>Clostridia</taxon>
        <taxon>Lachnospirales</taxon>
        <taxon>Lachnospiraceae</taxon>
        <taxon>Acetatifactor</taxon>
    </lineage>
</organism>
<dbReference type="InterPro" id="IPR036412">
    <property type="entry name" value="HAD-like_sf"/>
</dbReference>
<dbReference type="SFLD" id="SFLDG01129">
    <property type="entry name" value="C1.5:_HAD__Beta-PGM__Phosphata"/>
    <property type="match status" value="1"/>
</dbReference>
<dbReference type="Gene3D" id="3.40.50.1000">
    <property type="entry name" value="HAD superfamily/HAD-like"/>
    <property type="match status" value="1"/>
</dbReference>
<dbReference type="Proteomes" id="UP000236311">
    <property type="component" value="Unassembled WGS sequence"/>
</dbReference>
<dbReference type="InterPro" id="IPR023198">
    <property type="entry name" value="PGP-like_dom2"/>
</dbReference>
<proteinExistence type="predicted"/>
<dbReference type="PRINTS" id="PR00413">
    <property type="entry name" value="HADHALOGNASE"/>
</dbReference>
<keyword evidence="2" id="KW-1185">Reference proteome</keyword>
<dbReference type="OrthoDB" id="9797743at2"/>
<dbReference type="CDD" id="cd07505">
    <property type="entry name" value="HAD_BPGM-like"/>
    <property type="match status" value="1"/>
</dbReference>
<dbReference type="Gene3D" id="1.10.150.240">
    <property type="entry name" value="Putative phosphatase, domain 2"/>
    <property type="match status" value="1"/>
</dbReference>
<gene>
    <name evidence="1" type="ORF">AMURIS_03080</name>
</gene>
<dbReference type="InterPro" id="IPR041492">
    <property type="entry name" value="HAD_2"/>
</dbReference>
<dbReference type="NCBIfam" id="TIGR01509">
    <property type="entry name" value="HAD-SF-IA-v3"/>
    <property type="match status" value="1"/>
</dbReference>
<dbReference type="Pfam" id="PF13419">
    <property type="entry name" value="HAD_2"/>
    <property type="match status" value="1"/>
</dbReference>